<gene>
    <name evidence="1" type="ORF">CLF_112718</name>
</gene>
<proteinExistence type="predicted"/>
<dbReference type="Proteomes" id="UP000008909">
    <property type="component" value="Unassembled WGS sequence"/>
</dbReference>
<dbReference type="EMBL" id="DF144747">
    <property type="protein sequence ID" value="GAA57436.1"/>
    <property type="molecule type" value="Genomic_DNA"/>
</dbReference>
<accession>G7YWV6</accession>
<sequence length="304" mass="35222">MADVVNGKPRRGAYESCELLASMQKVQFNDRKSRESTRNGCPARFHVRRYNDYLMVTPYHLEYKHSRSKFIFDRRPINRRLTNDQLKERSTLLKYGAPSSEIRLYVADHFGNVLSIQDGYNYRVECRQPLLMTNNRLKNANERLNRCLHHADSVEHAIQKVPQHSEWLMREYEMHITYYCDRREIYEGGSYVLRVVPGGRRMPPIKSSGTLKRARQILYNIRQMTSRTTIPNEGGVLRRQTTSPVVSVASQLTLLIADVREVDCHIIVIAAPTSLDHCVGKFFRHLVNAYGYDYEGPSLAVGLD</sequence>
<keyword evidence="2" id="KW-1185">Reference proteome</keyword>
<reference key="2">
    <citation type="submission" date="2011-10" db="EMBL/GenBank/DDBJ databases">
        <title>The genome and transcriptome sequence of Clonorchis sinensis provide insights into the carcinogenic liver fluke.</title>
        <authorList>
            <person name="Wang X."/>
            <person name="Huang Y."/>
            <person name="Chen W."/>
            <person name="Liu H."/>
            <person name="Guo L."/>
            <person name="Chen Y."/>
            <person name="Luo F."/>
            <person name="Zhou W."/>
            <person name="Sun J."/>
            <person name="Mao Q."/>
            <person name="Liang P."/>
            <person name="Zhou C."/>
            <person name="Tian Y."/>
            <person name="Men J."/>
            <person name="Lv X."/>
            <person name="Huang L."/>
            <person name="Zhou J."/>
            <person name="Hu Y."/>
            <person name="Li R."/>
            <person name="Zhang F."/>
            <person name="Lei H."/>
            <person name="Li X."/>
            <person name="Hu X."/>
            <person name="Liang C."/>
            <person name="Xu J."/>
            <person name="Wu Z."/>
            <person name="Yu X."/>
        </authorList>
    </citation>
    <scope>NUCLEOTIDE SEQUENCE</scope>
    <source>
        <strain>Henan</strain>
    </source>
</reference>
<name>G7YWV6_CLOSI</name>
<dbReference type="AlphaFoldDB" id="G7YWV6"/>
<protein>
    <submittedName>
        <fullName evidence="1">Uncharacterized protein</fullName>
    </submittedName>
</protein>
<organism evidence="1 2">
    <name type="scientific">Clonorchis sinensis</name>
    <name type="common">Chinese liver fluke</name>
    <dbReference type="NCBI Taxonomy" id="79923"/>
    <lineage>
        <taxon>Eukaryota</taxon>
        <taxon>Metazoa</taxon>
        <taxon>Spiralia</taxon>
        <taxon>Lophotrochozoa</taxon>
        <taxon>Platyhelminthes</taxon>
        <taxon>Trematoda</taxon>
        <taxon>Digenea</taxon>
        <taxon>Opisthorchiida</taxon>
        <taxon>Opisthorchiata</taxon>
        <taxon>Opisthorchiidae</taxon>
        <taxon>Clonorchis</taxon>
    </lineage>
</organism>
<evidence type="ECO:0000313" key="2">
    <source>
        <dbReference type="Proteomes" id="UP000008909"/>
    </source>
</evidence>
<evidence type="ECO:0000313" key="1">
    <source>
        <dbReference type="EMBL" id="GAA57436.1"/>
    </source>
</evidence>
<reference evidence="1" key="1">
    <citation type="journal article" date="2011" name="Genome Biol.">
        <title>The draft genome of the carcinogenic human liver fluke Clonorchis sinensis.</title>
        <authorList>
            <person name="Wang X."/>
            <person name="Chen W."/>
            <person name="Huang Y."/>
            <person name="Sun J."/>
            <person name="Men J."/>
            <person name="Liu H."/>
            <person name="Luo F."/>
            <person name="Guo L."/>
            <person name="Lv X."/>
            <person name="Deng C."/>
            <person name="Zhou C."/>
            <person name="Fan Y."/>
            <person name="Li X."/>
            <person name="Huang L."/>
            <person name="Hu Y."/>
            <person name="Liang C."/>
            <person name="Hu X."/>
            <person name="Xu J."/>
            <person name="Yu X."/>
        </authorList>
    </citation>
    <scope>NUCLEOTIDE SEQUENCE [LARGE SCALE GENOMIC DNA]</scope>
    <source>
        <strain evidence="1">Henan</strain>
    </source>
</reference>